<dbReference type="Gene3D" id="1.20.58.220">
    <property type="entry name" value="Phosphate transport system protein phou homolog 2, domain 2"/>
    <property type="match status" value="1"/>
</dbReference>
<protein>
    <recommendedName>
        <fullName evidence="4">DUF47 family protein</fullName>
    </recommendedName>
</protein>
<dbReference type="RefSeq" id="WP_020962280.1">
    <property type="nucleotide sequence ID" value="NZ_CP007493.1"/>
</dbReference>
<accession>A0A3G1A8U8</accession>
<name>A0A3G1A8U8_9CREN</name>
<dbReference type="STRING" id="697581.TCARB_1665"/>
<dbReference type="EMBL" id="CP007493">
    <property type="protein sequence ID" value="AJB42705.1"/>
    <property type="molecule type" value="Genomic_DNA"/>
</dbReference>
<gene>
    <name evidence="2" type="ORF">TCARB_1665</name>
</gene>
<keyword evidence="1" id="KW-0175">Coiled coil</keyword>
<feature type="coiled-coil region" evidence="1">
    <location>
        <begin position="12"/>
        <end position="39"/>
    </location>
</feature>
<dbReference type="AlphaFoldDB" id="A0A3G1A8U8"/>
<proteinExistence type="predicted"/>
<dbReference type="GeneID" id="16573243"/>
<dbReference type="Proteomes" id="UP000266720">
    <property type="component" value="Chromosome"/>
</dbReference>
<dbReference type="KEGG" id="tcb:TCARB_1665"/>
<sequence length="217" mass="24751">MSNLSIADAKLIATLRKELQLSQEMLEEIRRIIKTINDEKYREDQKARINRIQKAKEETINLQTDYLSYLTKASRALMHREEWVRIGSQILAVIDKLSGISYRLGFLTDKNWIIPENVATNLVKICDNVSAMTELLSQAMNKLLNDPSQSLGDLRKIAELEHANDALYRETIFEVLGSNISSGTMLLLTSIAEMLEDSSDTLYDIVNNLYIILLEIT</sequence>
<evidence type="ECO:0000313" key="2">
    <source>
        <dbReference type="EMBL" id="AJB42705.1"/>
    </source>
</evidence>
<dbReference type="GeneID" id="25407069"/>
<evidence type="ECO:0000313" key="3">
    <source>
        <dbReference type="Proteomes" id="UP000266720"/>
    </source>
</evidence>
<organism evidence="2 3">
    <name type="scientific">Thermofilum adornatum 1505</name>
    <dbReference type="NCBI Taxonomy" id="697581"/>
    <lineage>
        <taxon>Archaea</taxon>
        <taxon>Thermoproteota</taxon>
        <taxon>Thermoprotei</taxon>
        <taxon>Thermofilales</taxon>
        <taxon>Thermofilaceae</taxon>
        <taxon>Thermofilum</taxon>
    </lineage>
</organism>
<reference evidence="3" key="1">
    <citation type="book" date="2010" name="EXTREMOPHILES" publisher="0:0-0">
        <title>Complete genome sequences of ten hyperthermophilic archaea reveal their metabolic capabilities and possible ecological roles.</title>
        <editorList>
            <person name="?"/>
        </editorList>
        <authorList>
            <person name="Ravin N.V."/>
            <person name="Mardanov A.V."/>
            <person name="Bonch-Osmolovskaya E.A."/>
            <person name="Skryabin K.G."/>
        </authorList>
    </citation>
    <scope>NUCLEOTIDE SEQUENCE [LARGE SCALE GENOMIC DNA]</scope>
    <source>
        <strain evidence="3">1505</strain>
    </source>
</reference>
<evidence type="ECO:0000256" key="1">
    <source>
        <dbReference type="SAM" id="Coils"/>
    </source>
</evidence>
<evidence type="ECO:0008006" key="4">
    <source>
        <dbReference type="Google" id="ProtNLM"/>
    </source>
</evidence>
<dbReference type="InterPro" id="IPR038078">
    <property type="entry name" value="PhoU-like_sf"/>
</dbReference>